<dbReference type="GO" id="GO:0006487">
    <property type="term" value="P:protein N-linked glycosylation"/>
    <property type="evidence" value="ECO:0007669"/>
    <property type="project" value="TreeGrafter"/>
</dbReference>
<dbReference type="InterPro" id="IPR027350">
    <property type="entry name" value="GT23_dom"/>
</dbReference>
<evidence type="ECO:0000256" key="2">
    <source>
        <dbReference type="ARBA" id="ARBA00022679"/>
    </source>
</evidence>
<dbReference type="Pfam" id="PF19745">
    <property type="entry name" value="FUT8_N_cat"/>
    <property type="match status" value="1"/>
</dbReference>
<comment type="similarity">
    <text evidence="3">Belongs to the glycosyltransferase 23 family.</text>
</comment>
<dbReference type="Proteomes" id="UP000095281">
    <property type="component" value="Unplaced"/>
</dbReference>
<evidence type="ECO:0000256" key="1">
    <source>
        <dbReference type="ARBA" id="ARBA00022676"/>
    </source>
</evidence>
<dbReference type="Gene3D" id="2.30.30.40">
    <property type="entry name" value="SH3 Domains"/>
    <property type="match status" value="1"/>
</dbReference>
<evidence type="ECO:0000313" key="5">
    <source>
        <dbReference type="Proteomes" id="UP000095281"/>
    </source>
</evidence>
<dbReference type="InterPro" id="IPR045573">
    <property type="entry name" value="Fut8_N_cat"/>
</dbReference>
<dbReference type="PANTHER" id="PTHR13132:SF29">
    <property type="entry name" value="ALPHA-(1,6)-FUCOSYLTRANSFERASE"/>
    <property type="match status" value="1"/>
</dbReference>
<dbReference type="InterPro" id="IPR036028">
    <property type="entry name" value="SH3-like_dom_sf"/>
</dbReference>
<evidence type="ECO:0000259" key="4">
    <source>
        <dbReference type="PROSITE" id="PS51659"/>
    </source>
</evidence>
<evidence type="ECO:0000313" key="6">
    <source>
        <dbReference type="WBParaSite" id="MhA1_Contig1607.frz3.gene9"/>
    </source>
</evidence>
<keyword evidence="2 3" id="KW-0808">Transferase</keyword>
<sequence>MTSVKLNKLESTFNIGNGTIAGIHVRRTDKTSEAPYRDLEEYMRWIDIWYNSEENKIKNTKQLKTSNKRKLFIATDEPKNIIEEAEKSWGSQYEFFHNKLNGSYGRESNDPHRHSEESLISILAEIRILAKCRFVVCTFSSNVCEGIILFYPKNFEKVDLNLKVCRLVYELMQAYQGYAGDNVYSLDFVYAELWSEKEMTSISDYKATNKDELEALERDIIMYQGPKFNGFIGGVNKRNNRKGKFPIVLLRDKLKFESFPVFSLN</sequence>
<keyword evidence="1 3" id="KW-0328">Glycosyltransferase</keyword>
<dbReference type="GO" id="GO:0046921">
    <property type="term" value="F:alpha-(1-&gt;6)-fucosyltransferase activity"/>
    <property type="evidence" value="ECO:0007669"/>
    <property type="project" value="TreeGrafter"/>
</dbReference>
<keyword evidence="5" id="KW-1185">Reference proteome</keyword>
<organism evidence="5 6">
    <name type="scientific">Meloidogyne hapla</name>
    <name type="common">Root-knot nematode worm</name>
    <dbReference type="NCBI Taxonomy" id="6305"/>
    <lineage>
        <taxon>Eukaryota</taxon>
        <taxon>Metazoa</taxon>
        <taxon>Ecdysozoa</taxon>
        <taxon>Nematoda</taxon>
        <taxon>Chromadorea</taxon>
        <taxon>Rhabditida</taxon>
        <taxon>Tylenchina</taxon>
        <taxon>Tylenchomorpha</taxon>
        <taxon>Tylenchoidea</taxon>
        <taxon>Meloidogynidae</taxon>
        <taxon>Meloidogyninae</taxon>
        <taxon>Meloidogyne</taxon>
    </lineage>
</organism>
<evidence type="ECO:0000256" key="3">
    <source>
        <dbReference type="PROSITE-ProRule" id="PRU00992"/>
    </source>
</evidence>
<protein>
    <submittedName>
        <fullName evidence="6">GT23 domain-containing protein</fullName>
    </submittedName>
</protein>
<dbReference type="Gene3D" id="3.40.50.11350">
    <property type="match status" value="1"/>
</dbReference>
<accession>A0A1I8B7R8</accession>
<feature type="region of interest" description="Important for donor substrate binding" evidence="3">
    <location>
        <begin position="26"/>
        <end position="27"/>
    </location>
</feature>
<reference evidence="6" key="1">
    <citation type="submission" date="2016-11" db="UniProtKB">
        <authorList>
            <consortium name="WormBaseParasite"/>
        </authorList>
    </citation>
    <scope>IDENTIFICATION</scope>
</reference>
<dbReference type="WBParaSite" id="MhA1_Contig1607.frz3.gene9">
    <property type="protein sequence ID" value="MhA1_Contig1607.frz3.gene9"/>
    <property type="gene ID" value="MhA1_Contig1607.frz3.gene9"/>
</dbReference>
<name>A0A1I8B7R8_MELHA</name>
<proteinExistence type="inferred from homology"/>
<dbReference type="SUPFAM" id="SSF50044">
    <property type="entry name" value="SH3-domain"/>
    <property type="match status" value="1"/>
</dbReference>
<dbReference type="PROSITE" id="PS51659">
    <property type="entry name" value="GT23"/>
    <property type="match status" value="1"/>
</dbReference>
<dbReference type="AlphaFoldDB" id="A0A1I8B7R8"/>
<feature type="domain" description="GT23" evidence="4">
    <location>
        <begin position="1"/>
        <end position="167"/>
    </location>
</feature>
<dbReference type="PANTHER" id="PTHR13132">
    <property type="entry name" value="ALPHA- 1,6 -FUCOSYLTRANSFERASE"/>
    <property type="match status" value="1"/>
</dbReference>